<reference evidence="2" key="1">
    <citation type="journal article" date="2020" name="Stud. Mycol.">
        <title>101 Dothideomycetes genomes: a test case for predicting lifestyles and emergence of pathogens.</title>
        <authorList>
            <person name="Haridas S."/>
            <person name="Albert R."/>
            <person name="Binder M."/>
            <person name="Bloem J."/>
            <person name="Labutti K."/>
            <person name="Salamov A."/>
            <person name="Andreopoulos B."/>
            <person name="Baker S."/>
            <person name="Barry K."/>
            <person name="Bills G."/>
            <person name="Bluhm B."/>
            <person name="Cannon C."/>
            <person name="Castanera R."/>
            <person name="Culley D."/>
            <person name="Daum C."/>
            <person name="Ezra D."/>
            <person name="Gonzalez J."/>
            <person name="Henrissat B."/>
            <person name="Kuo A."/>
            <person name="Liang C."/>
            <person name="Lipzen A."/>
            <person name="Lutzoni F."/>
            <person name="Magnuson J."/>
            <person name="Mondo S."/>
            <person name="Nolan M."/>
            <person name="Ohm R."/>
            <person name="Pangilinan J."/>
            <person name="Park H.-J."/>
            <person name="Ramirez L."/>
            <person name="Alfaro M."/>
            <person name="Sun H."/>
            <person name="Tritt A."/>
            <person name="Yoshinaga Y."/>
            <person name="Zwiers L.-H."/>
            <person name="Turgeon B."/>
            <person name="Goodwin S."/>
            <person name="Spatafora J."/>
            <person name="Crous P."/>
            <person name="Grigoriev I."/>
        </authorList>
    </citation>
    <scope>NUCLEOTIDE SEQUENCE</scope>
    <source>
        <strain evidence="2">CBS 675.92</strain>
    </source>
</reference>
<keyword evidence="3" id="KW-1185">Reference proteome</keyword>
<dbReference type="AlphaFoldDB" id="A0A6A5TVL3"/>
<name>A0A6A5TVL3_9PLEO</name>
<organism evidence="2 3">
    <name type="scientific">Byssothecium circinans</name>
    <dbReference type="NCBI Taxonomy" id="147558"/>
    <lineage>
        <taxon>Eukaryota</taxon>
        <taxon>Fungi</taxon>
        <taxon>Dikarya</taxon>
        <taxon>Ascomycota</taxon>
        <taxon>Pezizomycotina</taxon>
        <taxon>Dothideomycetes</taxon>
        <taxon>Pleosporomycetidae</taxon>
        <taxon>Pleosporales</taxon>
        <taxon>Massarineae</taxon>
        <taxon>Massarinaceae</taxon>
        <taxon>Byssothecium</taxon>
    </lineage>
</organism>
<accession>A0A6A5TVL3</accession>
<evidence type="ECO:0000313" key="2">
    <source>
        <dbReference type="EMBL" id="KAF1955779.1"/>
    </source>
</evidence>
<dbReference type="Proteomes" id="UP000800035">
    <property type="component" value="Unassembled WGS sequence"/>
</dbReference>
<evidence type="ECO:0000256" key="1">
    <source>
        <dbReference type="SAM" id="MobiDB-lite"/>
    </source>
</evidence>
<protein>
    <submittedName>
        <fullName evidence="2">Uncharacterized protein</fullName>
    </submittedName>
</protein>
<gene>
    <name evidence="2" type="ORF">CC80DRAFT_79065</name>
</gene>
<evidence type="ECO:0000313" key="3">
    <source>
        <dbReference type="Proteomes" id="UP000800035"/>
    </source>
</evidence>
<sequence>MSMLTGEQKRQAHSSRDGRHEGGSELVGYRYFHGRHHMHSPQLNSDYFETSHETRTCRVSCLRTPEPSTYTAVTARYPSRLFPSLRAVMHNPQWNTTPQTRRTAGNYPSVPTKRTLTHSTTSRIKQSILLNMLVLLQRKVAGIVMHDGGGRSQKSERTPRTGLLFRLDLPLWTLHARAF</sequence>
<feature type="region of interest" description="Disordered" evidence="1">
    <location>
        <begin position="1"/>
        <end position="24"/>
    </location>
</feature>
<feature type="compositionally biased region" description="Basic and acidic residues" evidence="1">
    <location>
        <begin position="7"/>
        <end position="23"/>
    </location>
</feature>
<feature type="region of interest" description="Disordered" evidence="1">
    <location>
        <begin position="95"/>
        <end position="118"/>
    </location>
</feature>
<proteinExistence type="predicted"/>
<dbReference type="EMBL" id="ML976993">
    <property type="protein sequence ID" value="KAF1955779.1"/>
    <property type="molecule type" value="Genomic_DNA"/>
</dbReference>